<proteinExistence type="predicted"/>
<feature type="binding site" evidence="10">
    <location>
        <begin position="177"/>
        <end position="178"/>
    </location>
    <ligand>
        <name>GTP</name>
        <dbReference type="ChEBI" id="CHEBI:37565"/>
    </ligand>
</feature>
<dbReference type="InterPro" id="IPR002975">
    <property type="entry name" value="Fungi_Gprotein_alpha"/>
</dbReference>
<evidence type="ECO:0000256" key="3">
    <source>
        <dbReference type="ARBA" id="ARBA00022723"/>
    </source>
</evidence>
<dbReference type="InterPro" id="IPR027417">
    <property type="entry name" value="P-loop_NTPase"/>
</dbReference>
<dbReference type="Pfam" id="PF00503">
    <property type="entry name" value="G-alpha"/>
    <property type="match status" value="1"/>
</dbReference>
<comment type="subunit">
    <text evidence="1">G proteins are composed of 3 units; alpha, beta and gamma. The alpha chain contains the guanine nucleotide binding site.</text>
</comment>
<evidence type="ECO:0000313" key="12">
    <source>
        <dbReference type="EMBL" id="KZP26354.1"/>
    </source>
</evidence>
<evidence type="ECO:0000256" key="2">
    <source>
        <dbReference type="ARBA" id="ARBA00022707"/>
    </source>
</evidence>
<keyword evidence="5 11" id="KW-0460">Magnesium</keyword>
<evidence type="ECO:0000256" key="7">
    <source>
        <dbReference type="ARBA" id="ARBA00023139"/>
    </source>
</evidence>
<dbReference type="PROSITE" id="PS51882">
    <property type="entry name" value="G_ALPHA"/>
    <property type="match status" value="1"/>
</dbReference>
<keyword evidence="9" id="KW-0449">Lipoprotein</keyword>
<evidence type="ECO:0000256" key="4">
    <source>
        <dbReference type="ARBA" id="ARBA00022741"/>
    </source>
</evidence>
<keyword evidence="3 11" id="KW-0479">Metal-binding</keyword>
<evidence type="ECO:0000313" key="13">
    <source>
        <dbReference type="Proteomes" id="UP000076532"/>
    </source>
</evidence>
<dbReference type="InterPro" id="IPR001019">
    <property type="entry name" value="Gprotein_alpha_su"/>
</dbReference>
<dbReference type="FunFam" id="3.40.50.300:FF:000181">
    <property type="entry name" value="Guanine nucleotide-binding protein subunit alpha"/>
    <property type="match status" value="1"/>
</dbReference>
<dbReference type="Proteomes" id="UP000076532">
    <property type="component" value="Unassembled WGS sequence"/>
</dbReference>
<dbReference type="GO" id="GO:0007189">
    <property type="term" value="P:adenylate cyclase-activating G protein-coupled receptor signaling pathway"/>
    <property type="evidence" value="ECO:0007669"/>
    <property type="project" value="TreeGrafter"/>
</dbReference>
<evidence type="ECO:0000256" key="5">
    <source>
        <dbReference type="ARBA" id="ARBA00022842"/>
    </source>
</evidence>
<evidence type="ECO:0000256" key="1">
    <source>
        <dbReference type="ARBA" id="ARBA00011356"/>
    </source>
</evidence>
<reference evidence="12 13" key="1">
    <citation type="journal article" date="2016" name="Mol. Biol. Evol.">
        <title>Comparative Genomics of Early-Diverging Mushroom-Forming Fungi Provides Insights into the Origins of Lignocellulose Decay Capabilities.</title>
        <authorList>
            <person name="Nagy L.G."/>
            <person name="Riley R."/>
            <person name="Tritt A."/>
            <person name="Adam C."/>
            <person name="Daum C."/>
            <person name="Floudas D."/>
            <person name="Sun H."/>
            <person name="Yadav J.S."/>
            <person name="Pangilinan J."/>
            <person name="Larsson K.H."/>
            <person name="Matsuura K."/>
            <person name="Barry K."/>
            <person name="Labutti K."/>
            <person name="Kuo R."/>
            <person name="Ohm R.A."/>
            <person name="Bhattacharya S.S."/>
            <person name="Shirouzu T."/>
            <person name="Yoshinaga Y."/>
            <person name="Martin F.M."/>
            <person name="Grigoriev I.V."/>
            <person name="Hibbett D.S."/>
        </authorList>
    </citation>
    <scope>NUCLEOTIDE SEQUENCE [LARGE SCALE GENOMIC DNA]</scope>
    <source>
        <strain evidence="12 13">CBS 109695</strain>
    </source>
</reference>
<dbReference type="Gene3D" id="1.10.400.10">
    <property type="entry name" value="GI Alpha 1, domain 2-like"/>
    <property type="match status" value="1"/>
</dbReference>
<dbReference type="EMBL" id="KV417515">
    <property type="protein sequence ID" value="KZP26354.1"/>
    <property type="molecule type" value="Genomic_DNA"/>
</dbReference>
<dbReference type="SUPFAM" id="SSF52540">
    <property type="entry name" value="P-loop containing nucleoside triphosphate hydrolases"/>
    <property type="match status" value="1"/>
</dbReference>
<dbReference type="GO" id="GO:0005834">
    <property type="term" value="C:heterotrimeric G-protein complex"/>
    <property type="evidence" value="ECO:0007669"/>
    <property type="project" value="InterPro"/>
</dbReference>
<dbReference type="OrthoDB" id="5817230at2759"/>
<evidence type="ECO:0000256" key="11">
    <source>
        <dbReference type="PIRSR" id="PIRSR601019-2"/>
    </source>
</evidence>
<evidence type="ECO:0000256" key="6">
    <source>
        <dbReference type="ARBA" id="ARBA00023134"/>
    </source>
</evidence>
<gene>
    <name evidence="12" type="ORF">FIBSPDRAFT_949529</name>
</gene>
<evidence type="ECO:0000256" key="9">
    <source>
        <dbReference type="ARBA" id="ARBA00023288"/>
    </source>
</evidence>
<keyword evidence="7" id="KW-0564">Palmitate</keyword>
<dbReference type="GO" id="GO:0031683">
    <property type="term" value="F:G-protein beta/gamma-subunit complex binding"/>
    <property type="evidence" value="ECO:0007669"/>
    <property type="project" value="InterPro"/>
</dbReference>
<dbReference type="PANTHER" id="PTHR10218">
    <property type="entry name" value="GTP-BINDING PROTEIN ALPHA SUBUNIT"/>
    <property type="match status" value="1"/>
</dbReference>
<dbReference type="PANTHER" id="PTHR10218:SF369">
    <property type="entry name" value="GUANINE NUCLEOTIDE-BINDING PROTEIN ALPHA-2 SUBUNIT"/>
    <property type="match status" value="1"/>
</dbReference>
<keyword evidence="13" id="KW-1185">Reference proteome</keyword>
<dbReference type="PRINTS" id="PR01241">
    <property type="entry name" value="GPROTEINAFNG"/>
</dbReference>
<dbReference type="GO" id="GO:0010255">
    <property type="term" value="P:glucose mediated signaling pathway"/>
    <property type="evidence" value="ECO:0007669"/>
    <property type="project" value="UniProtKB-ARBA"/>
</dbReference>
<keyword evidence="4 10" id="KW-0547">Nucleotide-binding</keyword>
<dbReference type="GO" id="GO:0001664">
    <property type="term" value="F:G protein-coupled receptor binding"/>
    <property type="evidence" value="ECO:0007669"/>
    <property type="project" value="InterPro"/>
</dbReference>
<feature type="binding site" evidence="11">
    <location>
        <position position="208"/>
    </location>
    <ligand>
        <name>Mg(2+)</name>
        <dbReference type="ChEBI" id="CHEBI:18420"/>
    </ligand>
</feature>
<evidence type="ECO:0000256" key="8">
    <source>
        <dbReference type="ARBA" id="ARBA00023224"/>
    </source>
</evidence>
<protein>
    <submittedName>
        <fullName evidence="12">G-protein alpha subunit</fullName>
    </submittedName>
</protein>
<organism evidence="12 13">
    <name type="scientific">Athelia psychrophila</name>
    <dbReference type="NCBI Taxonomy" id="1759441"/>
    <lineage>
        <taxon>Eukaryota</taxon>
        <taxon>Fungi</taxon>
        <taxon>Dikarya</taxon>
        <taxon>Basidiomycota</taxon>
        <taxon>Agaricomycotina</taxon>
        <taxon>Agaricomycetes</taxon>
        <taxon>Agaricomycetidae</taxon>
        <taxon>Atheliales</taxon>
        <taxon>Atheliaceae</taxon>
        <taxon>Athelia</taxon>
    </lineage>
</organism>
<dbReference type="GO" id="GO:0005737">
    <property type="term" value="C:cytoplasm"/>
    <property type="evidence" value="ECO:0007669"/>
    <property type="project" value="TreeGrafter"/>
</dbReference>
<dbReference type="SUPFAM" id="SSF47895">
    <property type="entry name" value="Transducin (alpha subunit), insertion domain"/>
    <property type="match status" value="1"/>
</dbReference>
<dbReference type="GO" id="GO:0046872">
    <property type="term" value="F:metal ion binding"/>
    <property type="evidence" value="ECO:0007669"/>
    <property type="project" value="UniProtKB-KW"/>
</dbReference>
<sequence length="384" mass="43354">MFNFPPQDVRMAQARSNAIDRQIEVDSCKFKKEVKVLLLGSSGESDMSTFMKQMKIDHQGGFNRDELMAYRMLTYHNLVDSAQAVILAMRKLGLDCEIPSNRACSFPYSAFSSMLPAAPLKKPSSGALSMYPLAPEPSGKGEGFVFDPKIASMIAQLWEDPIMARVMDHSSEFDLMDSAQYFLENAVRIAAPGYVPNESDVLRAREKSTGITEVLFNMGPSCIRMAGVSGLRWEHKKWIHCLEDATSIIFCTALSDYDQVPPEDQDTTRMVESLVLFDRIVNSPWFLRASIILILTEFEVFKAKLAKVPLEKYFPEYTGGPDPNKAAKYILWRFMLANRAQLSIYPHLMQEGDTMYVRLVFAAVKETILHNEIKDSKVLNPDTL</sequence>
<accession>A0A166PR47</accession>
<dbReference type="PRINTS" id="PR00318">
    <property type="entry name" value="GPROTEINA"/>
</dbReference>
<evidence type="ECO:0000256" key="10">
    <source>
        <dbReference type="PIRSR" id="PIRSR601019-1"/>
    </source>
</evidence>
<keyword evidence="6 10" id="KW-0342">GTP-binding</keyword>
<feature type="binding site" evidence="11">
    <location>
        <position position="48"/>
    </location>
    <ligand>
        <name>Mg(2+)</name>
        <dbReference type="ChEBI" id="CHEBI:18420"/>
    </ligand>
</feature>
<keyword evidence="8" id="KW-0807">Transducer</keyword>
<dbReference type="STRING" id="436010.A0A166PR47"/>
<name>A0A166PR47_9AGAM</name>
<dbReference type="GO" id="GO:0005525">
    <property type="term" value="F:GTP binding"/>
    <property type="evidence" value="ECO:0007669"/>
    <property type="project" value="UniProtKB-KW"/>
</dbReference>
<dbReference type="GO" id="GO:0003924">
    <property type="term" value="F:GTPase activity"/>
    <property type="evidence" value="ECO:0007669"/>
    <property type="project" value="InterPro"/>
</dbReference>
<dbReference type="CDD" id="cd00066">
    <property type="entry name" value="G-alpha"/>
    <property type="match status" value="1"/>
</dbReference>
<dbReference type="SMART" id="SM00275">
    <property type="entry name" value="G_alpha"/>
    <property type="match status" value="1"/>
</dbReference>
<dbReference type="InterPro" id="IPR011025">
    <property type="entry name" value="GproteinA_insert"/>
</dbReference>
<keyword evidence="2" id="KW-0519">Myristate</keyword>
<dbReference type="Gene3D" id="3.40.50.300">
    <property type="entry name" value="P-loop containing nucleotide triphosphate hydrolases"/>
    <property type="match status" value="1"/>
</dbReference>
<feature type="binding site" evidence="10">
    <location>
        <begin position="44"/>
        <end position="49"/>
    </location>
    <ligand>
        <name>GTP</name>
        <dbReference type="ChEBI" id="CHEBI:37565"/>
    </ligand>
</feature>
<dbReference type="AlphaFoldDB" id="A0A166PR47"/>